<dbReference type="PROSITE" id="PS50132">
    <property type="entry name" value="RGS"/>
    <property type="match status" value="1"/>
</dbReference>
<feature type="domain" description="RGS" evidence="2">
    <location>
        <begin position="103"/>
        <end position="266"/>
    </location>
</feature>
<accession>D8LCH8</accession>
<dbReference type="InterPro" id="IPR036305">
    <property type="entry name" value="RGS_sf"/>
</dbReference>
<organism evidence="3 4">
    <name type="scientific">Ectocarpus siliculosus</name>
    <name type="common">Brown alga</name>
    <name type="synonym">Conferva siliculosa</name>
    <dbReference type="NCBI Taxonomy" id="2880"/>
    <lineage>
        <taxon>Eukaryota</taxon>
        <taxon>Sar</taxon>
        <taxon>Stramenopiles</taxon>
        <taxon>Ochrophyta</taxon>
        <taxon>PX clade</taxon>
        <taxon>Phaeophyceae</taxon>
        <taxon>Ectocarpales</taxon>
        <taxon>Ectocarpaceae</taxon>
        <taxon>Ectocarpus</taxon>
    </lineage>
</organism>
<feature type="region of interest" description="Disordered" evidence="1">
    <location>
        <begin position="80"/>
        <end position="99"/>
    </location>
</feature>
<evidence type="ECO:0000313" key="3">
    <source>
        <dbReference type="EMBL" id="CBN78214.1"/>
    </source>
</evidence>
<feature type="compositionally biased region" description="Low complexity" evidence="1">
    <location>
        <begin position="7"/>
        <end position="23"/>
    </location>
</feature>
<proteinExistence type="predicted"/>
<dbReference type="InterPro" id="IPR016137">
    <property type="entry name" value="RGS"/>
</dbReference>
<feature type="region of interest" description="Disordered" evidence="1">
    <location>
        <begin position="1"/>
        <end position="23"/>
    </location>
</feature>
<reference evidence="3 4" key="1">
    <citation type="journal article" date="2010" name="Nature">
        <title>The Ectocarpus genome and the independent evolution of multicellularity in brown algae.</title>
        <authorList>
            <person name="Cock J.M."/>
            <person name="Sterck L."/>
            <person name="Rouze P."/>
            <person name="Scornet D."/>
            <person name="Allen A.E."/>
            <person name="Amoutzias G."/>
            <person name="Anthouard V."/>
            <person name="Artiguenave F."/>
            <person name="Aury J.M."/>
            <person name="Badger J.H."/>
            <person name="Beszteri B."/>
            <person name="Billiau K."/>
            <person name="Bonnet E."/>
            <person name="Bothwell J.H."/>
            <person name="Bowler C."/>
            <person name="Boyen C."/>
            <person name="Brownlee C."/>
            <person name="Carrano C.J."/>
            <person name="Charrier B."/>
            <person name="Cho G.Y."/>
            <person name="Coelho S.M."/>
            <person name="Collen J."/>
            <person name="Corre E."/>
            <person name="Da Silva C."/>
            <person name="Delage L."/>
            <person name="Delaroque N."/>
            <person name="Dittami S.M."/>
            <person name="Doulbeau S."/>
            <person name="Elias M."/>
            <person name="Farnham G."/>
            <person name="Gachon C.M."/>
            <person name="Gschloessl B."/>
            <person name="Heesch S."/>
            <person name="Jabbari K."/>
            <person name="Jubin C."/>
            <person name="Kawai H."/>
            <person name="Kimura K."/>
            <person name="Kloareg B."/>
            <person name="Kupper F.C."/>
            <person name="Lang D."/>
            <person name="Le Bail A."/>
            <person name="Leblanc C."/>
            <person name="Lerouge P."/>
            <person name="Lohr M."/>
            <person name="Lopez P.J."/>
            <person name="Martens C."/>
            <person name="Maumus F."/>
            <person name="Michel G."/>
            <person name="Miranda-Saavedra D."/>
            <person name="Morales J."/>
            <person name="Moreau H."/>
            <person name="Motomura T."/>
            <person name="Nagasato C."/>
            <person name="Napoli C.A."/>
            <person name="Nelson D.R."/>
            <person name="Nyvall-Collen P."/>
            <person name="Peters A.F."/>
            <person name="Pommier C."/>
            <person name="Potin P."/>
            <person name="Poulain J."/>
            <person name="Quesneville H."/>
            <person name="Read B."/>
            <person name="Rensing S.A."/>
            <person name="Ritter A."/>
            <person name="Rousvoal S."/>
            <person name="Samanta M."/>
            <person name="Samson G."/>
            <person name="Schroeder D.C."/>
            <person name="Segurens B."/>
            <person name="Strittmatter M."/>
            <person name="Tonon T."/>
            <person name="Tregear J.W."/>
            <person name="Valentin K."/>
            <person name="von Dassow P."/>
            <person name="Yamagishi T."/>
            <person name="Van de Peer Y."/>
            <person name="Wincker P."/>
        </authorList>
    </citation>
    <scope>NUCLEOTIDE SEQUENCE [LARGE SCALE GENOMIC DNA]</scope>
    <source>
        <strain evidence="4">Ec32 / CCAP1310/4</strain>
    </source>
</reference>
<dbReference type="AlphaFoldDB" id="D8LCH8"/>
<dbReference type="Gene3D" id="1.10.167.10">
    <property type="entry name" value="Regulator of G-protein Signalling 4, domain 2"/>
    <property type="match status" value="1"/>
</dbReference>
<protein>
    <recommendedName>
        <fullName evidence="2">RGS domain-containing protein</fullName>
    </recommendedName>
</protein>
<keyword evidence="4" id="KW-1185">Reference proteome</keyword>
<feature type="compositionally biased region" description="Low complexity" evidence="1">
    <location>
        <begin position="80"/>
        <end position="93"/>
    </location>
</feature>
<dbReference type="EMBL" id="FN649752">
    <property type="protein sequence ID" value="CBN78214.1"/>
    <property type="molecule type" value="Genomic_DNA"/>
</dbReference>
<dbReference type="InParanoid" id="D8LCH8"/>
<name>D8LCH8_ECTSI</name>
<dbReference type="SUPFAM" id="SSF48097">
    <property type="entry name" value="Regulator of G-protein signaling, RGS"/>
    <property type="match status" value="1"/>
</dbReference>
<evidence type="ECO:0000259" key="2">
    <source>
        <dbReference type="PROSITE" id="PS50132"/>
    </source>
</evidence>
<evidence type="ECO:0000256" key="1">
    <source>
        <dbReference type="SAM" id="MobiDB-lite"/>
    </source>
</evidence>
<evidence type="ECO:0000313" key="4">
    <source>
        <dbReference type="Proteomes" id="UP000002630"/>
    </source>
</evidence>
<dbReference type="EMBL" id="FN647715">
    <property type="protein sequence ID" value="CBN78214.1"/>
    <property type="molecule type" value="Genomic_DNA"/>
</dbReference>
<dbReference type="Pfam" id="PF00615">
    <property type="entry name" value="RGS"/>
    <property type="match status" value="1"/>
</dbReference>
<dbReference type="InterPro" id="IPR044926">
    <property type="entry name" value="RGS_subdomain_2"/>
</dbReference>
<gene>
    <name evidence="3" type="ORF">Esi_0103_0078</name>
</gene>
<dbReference type="Proteomes" id="UP000002630">
    <property type="component" value="Linkage Group LG27"/>
</dbReference>
<sequence>MMARSRSSGNKGTAAAAGSAAAGTRSPDLFAAEDAEHLAANTAANVINHDDPTTYNNIFENSPPRGVFSAASWPKAAAAAGSSASGSNQCGGRSSHRGRREENFHAAMDNRLVYMAFSSFCNKNLSSENVEFVLQVREVNQLLEMEETTAGDLREKLRQVAVAFVNPNSATEVNVKGSTRASALCAIGAALEAAGHDGCCCCGGGGGGGGRGSAGKESCCPGTSCAWALAEEAIEALARLAEEVHSVIFDGLWPRFLVSEEFHAMMNIERRRYSAAGRKYAVYRVECFVREAPPTASAVPGINLIRKLVGNSLSKAVGITSTMPWAGYRLGGSLRMARGRAM</sequence>